<dbReference type="AlphaFoldDB" id="A0A194AKM8"/>
<reference evidence="6" key="1">
    <citation type="submission" date="2016-03" db="EMBL/GenBank/DDBJ databases">
        <authorList>
            <person name="Ploux O."/>
        </authorList>
    </citation>
    <scope>NUCLEOTIDE SEQUENCE</scope>
    <source>
        <tissue evidence="6">Mantle</tissue>
    </source>
</reference>
<dbReference type="InterPro" id="IPR029230">
    <property type="entry name" value="Macin"/>
</dbReference>
<evidence type="ECO:0000256" key="1">
    <source>
        <dbReference type="ARBA" id="ARBA00004613"/>
    </source>
</evidence>
<evidence type="ECO:0000256" key="4">
    <source>
        <dbReference type="ARBA" id="ARBA00023157"/>
    </source>
</evidence>
<keyword evidence="3" id="KW-0964">Secreted</keyword>
<organism evidence="6">
    <name type="scientific">Pinctada fucata</name>
    <name type="common">Akoya pearl oyster</name>
    <name type="synonym">Pinctada imbricata fucata</name>
    <dbReference type="NCBI Taxonomy" id="50426"/>
    <lineage>
        <taxon>Eukaryota</taxon>
        <taxon>Metazoa</taxon>
        <taxon>Spiralia</taxon>
        <taxon>Lophotrochozoa</taxon>
        <taxon>Mollusca</taxon>
        <taxon>Bivalvia</taxon>
        <taxon>Autobranchia</taxon>
        <taxon>Pteriomorphia</taxon>
        <taxon>Pterioida</taxon>
        <taxon>Pterioidea</taxon>
        <taxon>Pteriidae</taxon>
        <taxon>Pinctada</taxon>
    </lineage>
</organism>
<dbReference type="EMBL" id="GELH01000378">
    <property type="protein sequence ID" value="JAS03894.1"/>
    <property type="molecule type" value="Transcribed_RNA"/>
</dbReference>
<keyword evidence="4" id="KW-1015">Disulfide bond</keyword>
<dbReference type="InterPro" id="IPR038456">
    <property type="entry name" value="Macin_sf"/>
</dbReference>
<dbReference type="Pfam" id="PF14865">
    <property type="entry name" value="Macin"/>
    <property type="match status" value="1"/>
</dbReference>
<protein>
    <submittedName>
        <fullName evidence="6">Putative mytimacin-5</fullName>
    </submittedName>
</protein>
<comment type="similarity">
    <text evidence="2">Belongs to the macin family.</text>
</comment>
<dbReference type="GO" id="GO:0005576">
    <property type="term" value="C:extracellular region"/>
    <property type="evidence" value="ECO:0007669"/>
    <property type="project" value="UniProtKB-SubCell"/>
</dbReference>
<comment type="subcellular location">
    <subcellularLocation>
        <location evidence="1">Secreted</location>
    </subcellularLocation>
</comment>
<evidence type="ECO:0000256" key="2">
    <source>
        <dbReference type="ARBA" id="ARBA00010366"/>
    </source>
</evidence>
<evidence type="ECO:0000313" key="6">
    <source>
        <dbReference type="EMBL" id="JAS03894.1"/>
    </source>
</evidence>
<evidence type="ECO:0000256" key="3">
    <source>
        <dbReference type="ARBA" id="ARBA00022525"/>
    </source>
</evidence>
<evidence type="ECO:0000256" key="5">
    <source>
        <dbReference type="SAM" id="SignalP"/>
    </source>
</evidence>
<feature type="signal peptide" evidence="5">
    <location>
        <begin position="1"/>
        <end position="21"/>
    </location>
</feature>
<dbReference type="Gene3D" id="3.30.30.100">
    <property type="match status" value="1"/>
</dbReference>
<feature type="chain" id="PRO_5013481078" evidence="5">
    <location>
        <begin position="22"/>
        <end position="112"/>
    </location>
</feature>
<sequence length="112" mass="12228">MQSKYIVVVLLFMVMCPYVNAWWSKTASRCFDVWSRCSGWSSAATGYLWLSCNKCCQCKGKSGGRCVSVAARGCPLSKNAYQCQCNGSSLRGGKPGFCGGKANYLFSCDNKN</sequence>
<name>A0A194AKM8_PINFU</name>
<proteinExistence type="inferred from homology"/>
<dbReference type="GO" id="GO:0006952">
    <property type="term" value="P:defense response"/>
    <property type="evidence" value="ECO:0007669"/>
    <property type="project" value="InterPro"/>
</dbReference>
<accession>A0A194AKM8</accession>
<keyword evidence="5" id="KW-0732">Signal</keyword>
<dbReference type="EMBL" id="GELH01000377">
    <property type="protein sequence ID" value="JAS03895.1"/>
    <property type="molecule type" value="Transcribed_RNA"/>
</dbReference>